<dbReference type="EMBL" id="LT962688">
    <property type="protein sequence ID" value="SOR31612.1"/>
    <property type="molecule type" value="Genomic_DNA"/>
</dbReference>
<evidence type="ECO:0000313" key="2">
    <source>
        <dbReference type="EMBL" id="SOR31612.1"/>
    </source>
</evidence>
<organism evidence="2 3">
    <name type="scientific">Methylorubrum extorquens</name>
    <name type="common">Methylobacterium dichloromethanicum</name>
    <name type="synonym">Methylobacterium extorquens</name>
    <dbReference type="NCBI Taxonomy" id="408"/>
    <lineage>
        <taxon>Bacteria</taxon>
        <taxon>Pseudomonadati</taxon>
        <taxon>Pseudomonadota</taxon>
        <taxon>Alphaproteobacteria</taxon>
        <taxon>Hyphomicrobiales</taxon>
        <taxon>Methylobacteriaceae</taxon>
        <taxon>Methylorubrum</taxon>
    </lineage>
</organism>
<feature type="region of interest" description="Disordered" evidence="1">
    <location>
        <begin position="62"/>
        <end position="102"/>
    </location>
</feature>
<gene>
    <name evidence="2" type="ORF">TK0001_5027</name>
</gene>
<evidence type="ECO:0000256" key="1">
    <source>
        <dbReference type="SAM" id="MobiDB-lite"/>
    </source>
</evidence>
<name>A0A2N9AWA7_METEX</name>
<sequence>MPSRSAIRSAVRCGTRATFEMSPRTERPRLWLCFTVCRYGVSRGAENALPRATHTPEVHLLAGQDDNPHGEDGTSTTARSSRSSGERWGPLRVESRCSARGC</sequence>
<reference evidence="3" key="1">
    <citation type="submission" date="2017-10" db="EMBL/GenBank/DDBJ databases">
        <authorList>
            <person name="Regsiter A."/>
            <person name="William W."/>
        </authorList>
    </citation>
    <scope>NUCLEOTIDE SEQUENCE [LARGE SCALE GENOMIC DNA]</scope>
</reference>
<feature type="compositionally biased region" description="Basic and acidic residues" evidence="1">
    <location>
        <begin position="93"/>
        <end position="102"/>
    </location>
</feature>
<feature type="compositionally biased region" description="Low complexity" evidence="1">
    <location>
        <begin position="74"/>
        <end position="83"/>
    </location>
</feature>
<protein>
    <submittedName>
        <fullName evidence="2">Uncharacterized protein</fullName>
    </submittedName>
</protein>
<accession>A0A2N9AWA7</accession>
<dbReference type="Proteomes" id="UP000233769">
    <property type="component" value="Chromosome tk0001"/>
</dbReference>
<proteinExistence type="predicted"/>
<evidence type="ECO:0000313" key="3">
    <source>
        <dbReference type="Proteomes" id="UP000233769"/>
    </source>
</evidence>
<dbReference type="AlphaFoldDB" id="A0A2N9AWA7"/>